<dbReference type="AlphaFoldDB" id="A0AA38SHU5"/>
<evidence type="ECO:0000313" key="3">
    <source>
        <dbReference type="Proteomes" id="UP001172457"/>
    </source>
</evidence>
<sequence>MFVFFILEVFGYICVAVAVSRREALARAAKIWLASRARGREVRFASSLISRPRKGLFVNANNVSAQLAGIPTLNGTNYAMWKESVEIVLGCMDLDHALRMERPNSTTENPNTDKIEKWDRSSRMRLMIMKRSIPSTFRGSITEGTNAKNFLKEIEQFFAKNAKTEASNTLMKLVTMRYKEKGNM</sequence>
<dbReference type="Proteomes" id="UP001172457">
    <property type="component" value="Unassembled WGS sequence"/>
</dbReference>
<protein>
    <recommendedName>
        <fullName evidence="4">Retrotransposon Copia-like N-terminal domain-containing protein</fullName>
    </recommendedName>
</protein>
<feature type="chain" id="PRO_5041327725" description="Retrotransposon Copia-like N-terminal domain-containing protein" evidence="1">
    <location>
        <begin position="19"/>
        <end position="184"/>
    </location>
</feature>
<evidence type="ECO:0008006" key="4">
    <source>
        <dbReference type="Google" id="ProtNLM"/>
    </source>
</evidence>
<proteinExistence type="predicted"/>
<accession>A0AA38SHU5</accession>
<evidence type="ECO:0000256" key="1">
    <source>
        <dbReference type="SAM" id="SignalP"/>
    </source>
</evidence>
<name>A0AA38SHU5_9ASTR</name>
<gene>
    <name evidence="2" type="ORF">OSB04_un000553</name>
</gene>
<evidence type="ECO:0000313" key="2">
    <source>
        <dbReference type="EMBL" id="KAJ9536281.1"/>
    </source>
</evidence>
<feature type="signal peptide" evidence="1">
    <location>
        <begin position="1"/>
        <end position="18"/>
    </location>
</feature>
<keyword evidence="3" id="KW-1185">Reference proteome</keyword>
<dbReference type="EMBL" id="JARYMX010000038">
    <property type="protein sequence ID" value="KAJ9536281.1"/>
    <property type="molecule type" value="Genomic_DNA"/>
</dbReference>
<reference evidence="2" key="1">
    <citation type="submission" date="2023-03" db="EMBL/GenBank/DDBJ databases">
        <title>Chromosome-scale reference genome and RAD-based genetic map of yellow starthistle (Centaurea solstitialis) reveal putative structural variation and QTLs associated with invader traits.</title>
        <authorList>
            <person name="Reatini B."/>
            <person name="Cang F.A."/>
            <person name="Jiang Q."/>
            <person name="Mckibben M.T.W."/>
            <person name="Barker M.S."/>
            <person name="Rieseberg L.H."/>
            <person name="Dlugosch K.M."/>
        </authorList>
    </citation>
    <scope>NUCLEOTIDE SEQUENCE</scope>
    <source>
        <strain evidence="2">CAN-66</strain>
        <tissue evidence="2">Leaf</tissue>
    </source>
</reference>
<comment type="caution">
    <text evidence="2">The sequence shown here is derived from an EMBL/GenBank/DDBJ whole genome shotgun (WGS) entry which is preliminary data.</text>
</comment>
<keyword evidence="1" id="KW-0732">Signal</keyword>
<organism evidence="2 3">
    <name type="scientific">Centaurea solstitialis</name>
    <name type="common">yellow star-thistle</name>
    <dbReference type="NCBI Taxonomy" id="347529"/>
    <lineage>
        <taxon>Eukaryota</taxon>
        <taxon>Viridiplantae</taxon>
        <taxon>Streptophyta</taxon>
        <taxon>Embryophyta</taxon>
        <taxon>Tracheophyta</taxon>
        <taxon>Spermatophyta</taxon>
        <taxon>Magnoliopsida</taxon>
        <taxon>eudicotyledons</taxon>
        <taxon>Gunneridae</taxon>
        <taxon>Pentapetalae</taxon>
        <taxon>asterids</taxon>
        <taxon>campanulids</taxon>
        <taxon>Asterales</taxon>
        <taxon>Asteraceae</taxon>
        <taxon>Carduoideae</taxon>
        <taxon>Cardueae</taxon>
        <taxon>Centaureinae</taxon>
        <taxon>Centaurea</taxon>
    </lineage>
</organism>